<evidence type="ECO:0000313" key="2">
    <source>
        <dbReference type="Proteomes" id="UP001177140"/>
    </source>
</evidence>
<accession>A0AA41W147</accession>
<comment type="caution">
    <text evidence="1">The sequence shown here is derived from an EMBL/GenBank/DDBJ whole genome shotgun (WGS) entry which is preliminary data.</text>
</comment>
<keyword evidence="2" id="KW-1185">Reference proteome</keyword>
<name>A0AA41W147_PAPNU</name>
<evidence type="ECO:0008006" key="3">
    <source>
        <dbReference type="Google" id="ProtNLM"/>
    </source>
</evidence>
<reference evidence="1" key="1">
    <citation type="submission" date="2022-03" db="EMBL/GenBank/DDBJ databases">
        <title>A functionally conserved STORR gene fusion in Papaver species that diverged 16.8 million years ago.</title>
        <authorList>
            <person name="Catania T."/>
        </authorList>
    </citation>
    <scope>NUCLEOTIDE SEQUENCE</scope>
    <source>
        <strain evidence="1">S-191538</strain>
    </source>
</reference>
<proteinExistence type="predicted"/>
<dbReference type="EMBL" id="JAJJMA010335354">
    <property type="protein sequence ID" value="MCL7051137.1"/>
    <property type="molecule type" value="Genomic_DNA"/>
</dbReference>
<dbReference type="Proteomes" id="UP001177140">
    <property type="component" value="Unassembled WGS sequence"/>
</dbReference>
<organism evidence="1 2">
    <name type="scientific">Papaver nudicaule</name>
    <name type="common">Iceland poppy</name>
    <dbReference type="NCBI Taxonomy" id="74823"/>
    <lineage>
        <taxon>Eukaryota</taxon>
        <taxon>Viridiplantae</taxon>
        <taxon>Streptophyta</taxon>
        <taxon>Embryophyta</taxon>
        <taxon>Tracheophyta</taxon>
        <taxon>Spermatophyta</taxon>
        <taxon>Magnoliopsida</taxon>
        <taxon>Ranunculales</taxon>
        <taxon>Papaveraceae</taxon>
        <taxon>Papaveroideae</taxon>
        <taxon>Papaver</taxon>
    </lineage>
</organism>
<dbReference type="PANTHER" id="PTHR47169">
    <property type="entry name" value="OS01G0541250 PROTEIN"/>
    <property type="match status" value="1"/>
</dbReference>
<dbReference type="Gene3D" id="3.30.420.10">
    <property type="entry name" value="Ribonuclease H-like superfamily/Ribonuclease H"/>
    <property type="match status" value="1"/>
</dbReference>
<sequence>MLCCKRNFLGGTLPLAAQLFSVSQATVKRIWKLGKECKGKNLHVDVSSRKTNKVGPKAMEVDLNKIPEIPLRRRTNIRSLAKDLNMSKSIVHRQIKKCAIRRHTNAIKPAFTTEIKKARLEFCLGMIEEKPYMENLMFEGMSKVIHIDEKWFYMTKTTENYYLLPEEEEPHRTCQRKRFIKKKKRQCSLQQFNSFGEVVFDGKLGIFPFVVQEVAKCSSKNSPAGSLEDKPMDKVYKDITRACLIWYPCFFIINKLLPSIHKKWPTHNKETIYIQQDNAKPHVKLDDDEFLKEAAKEGFDIRLKFQQAQSPDMNVLDLCVNQNLVARSIGILDLTVLN</sequence>
<dbReference type="GO" id="GO:0003676">
    <property type="term" value="F:nucleic acid binding"/>
    <property type="evidence" value="ECO:0007669"/>
    <property type="project" value="InterPro"/>
</dbReference>
<dbReference type="PANTHER" id="PTHR47169:SF2">
    <property type="entry name" value="OS01G0541250 PROTEIN"/>
    <property type="match status" value="1"/>
</dbReference>
<evidence type="ECO:0000313" key="1">
    <source>
        <dbReference type="EMBL" id="MCL7051137.1"/>
    </source>
</evidence>
<dbReference type="AlphaFoldDB" id="A0AA41W147"/>
<gene>
    <name evidence="1" type="ORF">MKW94_004513</name>
</gene>
<feature type="non-terminal residue" evidence="1">
    <location>
        <position position="1"/>
    </location>
</feature>
<dbReference type="InterPro" id="IPR036397">
    <property type="entry name" value="RNaseH_sf"/>
</dbReference>
<protein>
    <recommendedName>
        <fullName evidence="3">Transposase</fullName>
    </recommendedName>
</protein>